<protein>
    <recommendedName>
        <fullName evidence="2">Integrase catalytic domain-containing protein</fullName>
    </recommendedName>
</protein>
<evidence type="ECO:0000313" key="4">
    <source>
        <dbReference type="Proteomes" id="UP000765509"/>
    </source>
</evidence>
<reference evidence="3" key="1">
    <citation type="submission" date="2021-03" db="EMBL/GenBank/DDBJ databases">
        <title>Draft genome sequence of rust myrtle Austropuccinia psidii MF-1, a brazilian biotype.</title>
        <authorList>
            <person name="Quecine M.C."/>
            <person name="Pachon D.M.R."/>
            <person name="Bonatelli M.L."/>
            <person name="Correr F.H."/>
            <person name="Franceschini L.M."/>
            <person name="Leite T.F."/>
            <person name="Margarido G.R.A."/>
            <person name="Almeida C.A."/>
            <person name="Ferrarezi J.A."/>
            <person name="Labate C.A."/>
        </authorList>
    </citation>
    <scope>NUCLEOTIDE SEQUENCE</scope>
    <source>
        <strain evidence="3">MF-1</strain>
    </source>
</reference>
<organism evidence="3 4">
    <name type="scientific">Austropuccinia psidii MF-1</name>
    <dbReference type="NCBI Taxonomy" id="1389203"/>
    <lineage>
        <taxon>Eukaryota</taxon>
        <taxon>Fungi</taxon>
        <taxon>Dikarya</taxon>
        <taxon>Basidiomycota</taxon>
        <taxon>Pucciniomycotina</taxon>
        <taxon>Pucciniomycetes</taxon>
        <taxon>Pucciniales</taxon>
        <taxon>Sphaerophragmiaceae</taxon>
        <taxon>Austropuccinia</taxon>
    </lineage>
</organism>
<gene>
    <name evidence="3" type="ORF">O181_098528</name>
</gene>
<dbReference type="InterPro" id="IPR012337">
    <property type="entry name" value="RNaseH-like_sf"/>
</dbReference>
<evidence type="ECO:0000259" key="2">
    <source>
        <dbReference type="PROSITE" id="PS50994"/>
    </source>
</evidence>
<dbReference type="OrthoDB" id="3227343at2759"/>
<dbReference type="AlphaFoldDB" id="A0A9Q3PE89"/>
<dbReference type="GO" id="GO:0015074">
    <property type="term" value="P:DNA integration"/>
    <property type="evidence" value="ECO:0007669"/>
    <property type="project" value="InterPro"/>
</dbReference>
<dbReference type="Proteomes" id="UP000765509">
    <property type="component" value="Unassembled WGS sequence"/>
</dbReference>
<name>A0A9Q3PE89_9BASI</name>
<evidence type="ECO:0000313" key="3">
    <source>
        <dbReference type="EMBL" id="MBW0558813.1"/>
    </source>
</evidence>
<dbReference type="PROSITE" id="PS50994">
    <property type="entry name" value="INTEGRASE"/>
    <property type="match status" value="1"/>
</dbReference>
<dbReference type="GO" id="GO:0005634">
    <property type="term" value="C:nucleus"/>
    <property type="evidence" value="ECO:0007669"/>
    <property type="project" value="UniProtKB-ARBA"/>
</dbReference>
<sequence>MNTELLFWNKITAIFGAPKIIISYRDPNFKLKFWKNLYDILDTKLAFFTAYPPQTDGLAESILQTMEEIISRFCSYSIKYNDHERYTCDYFTLLQAIQLAYSTSQNATTGNTPSLTEKRWDPLLPVAHLNTNPLKINPTAKDFHYIWKKACPKRIRYSFVGPLAITRLIGRNAVEVKLSEKFSRKNPVFPVSLIKPCHQNGEDKLPSRNKTHSPQDIVEVGESLGPVNEIIKARKMRLNGKDHRQYLVKFKNQTTDKEKLFKEDSIPDGYLNLGEFRASRRSIHPHQL</sequence>
<comment type="caution">
    <text evidence="3">The sequence shown here is derived from an EMBL/GenBank/DDBJ whole genome shotgun (WGS) entry which is preliminary data.</text>
</comment>
<accession>A0A9Q3PE89</accession>
<keyword evidence="4" id="KW-1185">Reference proteome</keyword>
<evidence type="ECO:0000256" key="1">
    <source>
        <dbReference type="ARBA" id="ARBA00022884"/>
    </source>
</evidence>
<keyword evidence="1" id="KW-0694">RNA-binding</keyword>
<dbReference type="GO" id="GO:0003723">
    <property type="term" value="F:RNA binding"/>
    <property type="evidence" value="ECO:0007669"/>
    <property type="project" value="UniProtKB-KW"/>
</dbReference>
<dbReference type="Gene3D" id="3.30.420.10">
    <property type="entry name" value="Ribonuclease H-like superfamily/Ribonuclease H"/>
    <property type="match status" value="1"/>
</dbReference>
<proteinExistence type="predicted"/>
<feature type="domain" description="Integrase catalytic" evidence="2">
    <location>
        <begin position="1"/>
        <end position="121"/>
    </location>
</feature>
<dbReference type="InterPro" id="IPR001584">
    <property type="entry name" value="Integrase_cat-core"/>
</dbReference>
<dbReference type="EMBL" id="AVOT02067194">
    <property type="protein sequence ID" value="MBW0558813.1"/>
    <property type="molecule type" value="Genomic_DNA"/>
</dbReference>
<dbReference type="InterPro" id="IPR036397">
    <property type="entry name" value="RNaseH_sf"/>
</dbReference>
<dbReference type="SUPFAM" id="SSF53098">
    <property type="entry name" value="Ribonuclease H-like"/>
    <property type="match status" value="1"/>
</dbReference>